<evidence type="ECO:0000313" key="2">
    <source>
        <dbReference type="EMBL" id="MBK5898482.1"/>
    </source>
</evidence>
<dbReference type="Proteomes" id="UP000604730">
    <property type="component" value="Unassembled WGS sequence"/>
</dbReference>
<feature type="signal peptide" evidence="1">
    <location>
        <begin position="1"/>
        <end position="17"/>
    </location>
</feature>
<dbReference type="PANTHER" id="PTHR37841:SF1">
    <property type="entry name" value="DUF3298 DOMAIN-CONTAINING PROTEIN"/>
    <property type="match status" value="1"/>
</dbReference>
<evidence type="ECO:0000256" key="1">
    <source>
        <dbReference type="SAM" id="SignalP"/>
    </source>
</evidence>
<keyword evidence="3" id="KW-1185">Reference proteome</keyword>
<reference evidence="2 3" key="1">
    <citation type="submission" date="2021-01" db="EMBL/GenBank/DDBJ databases">
        <title>Isolation and description of Catonella massiliensis sp. nov., a novel Catonella species, isolated from a stable periodontitis subject.</title>
        <authorList>
            <person name="Antezack A."/>
            <person name="Boxberger M."/>
            <person name="La Scola B."/>
            <person name="Monnet-Corti V."/>
        </authorList>
    </citation>
    <scope>NUCLEOTIDE SEQUENCE [LARGE SCALE GENOMIC DNA]</scope>
    <source>
        <strain evidence="2 3">Marseille-Q4567</strain>
    </source>
</reference>
<accession>A0ABS1J2U9</accession>
<gene>
    <name evidence="2" type="ORF">JJN12_11925</name>
</gene>
<evidence type="ECO:0000313" key="3">
    <source>
        <dbReference type="Proteomes" id="UP000604730"/>
    </source>
</evidence>
<feature type="chain" id="PRO_5047052432" evidence="1">
    <location>
        <begin position="18"/>
        <end position="457"/>
    </location>
</feature>
<dbReference type="PANTHER" id="PTHR37841">
    <property type="entry name" value="GLR2918 PROTEIN"/>
    <property type="match status" value="1"/>
</dbReference>
<comment type="caution">
    <text evidence="2">The sequence shown here is derived from an EMBL/GenBank/DDBJ whole genome shotgun (WGS) entry which is preliminary data.</text>
</comment>
<proteinExistence type="predicted"/>
<protein>
    <submittedName>
        <fullName evidence="2">WG repeat-containing protein</fullName>
    </submittedName>
</protein>
<dbReference type="InterPro" id="IPR032774">
    <property type="entry name" value="WG_beta_rep"/>
</dbReference>
<keyword evidence="1" id="KW-0732">Signal</keyword>
<sequence length="457" mass="51492">MKSKKSKGLLTMLLATAMTIGSIQGVVYTAKAEETTIKWDKATKEKYKWLVDWGNILTGTIGNGLLKISDKKGNKFGLAKEDGTVIYEPQFERISERGGPEDLWYYDGNIILDYKDKDGGYFSGLMSSDGEELVPVEYEEITPASDGMMRVAKNGKYGYLNEKFKLVIPCKYDEAEWFRNGISVVKKGKKYGAVDKNGKTVIPFKYDEMLNNELYNDNQGKYIIACKNDKYGLLDSKGKVVLPLKYNGIKNAGKDKSGLAYYKVWKNNKVGFVNENLKEITKVKYDNAGNFYGNLAIVEKKEKLGAINNLGKEVVPVKYQGEIESYYGLSVWNNGEYLALMKKGYFGLLDKTGKEITPFKYLSIEFINKDTIIAEKSGSKVGVINNKNKVVVPFIYQEIKQYFGTSIGRNDGRFDNVLKVSKDGKKYGYIDFKGNIVIPIKYSEDNADAVLEKKFGK</sequence>
<organism evidence="2 3">
    <name type="scientific">Catonella massiliensis</name>
    <dbReference type="NCBI Taxonomy" id="2799636"/>
    <lineage>
        <taxon>Bacteria</taxon>
        <taxon>Bacillati</taxon>
        <taxon>Bacillota</taxon>
        <taxon>Clostridia</taxon>
        <taxon>Lachnospirales</taxon>
        <taxon>Lachnospiraceae</taxon>
        <taxon>Catonella</taxon>
    </lineage>
</organism>
<dbReference type="Pfam" id="PF14903">
    <property type="entry name" value="WG_beta_rep"/>
    <property type="match status" value="6"/>
</dbReference>
<dbReference type="EMBL" id="JAEPRJ010000001">
    <property type="protein sequence ID" value="MBK5898482.1"/>
    <property type="molecule type" value="Genomic_DNA"/>
</dbReference>
<name>A0ABS1J2U9_9FIRM</name>
<dbReference type="RefSeq" id="WP_208429896.1">
    <property type="nucleotide sequence ID" value="NZ_JAEPRJ010000001.1"/>
</dbReference>